<evidence type="ECO:0000313" key="2">
    <source>
        <dbReference type="EMBL" id="KAF7435440.1"/>
    </source>
</evidence>
<keyword evidence="3" id="KW-1185">Reference proteome</keyword>
<dbReference type="AlphaFoldDB" id="A0A834UFH6"/>
<feature type="region of interest" description="Disordered" evidence="1">
    <location>
        <begin position="33"/>
        <end position="75"/>
    </location>
</feature>
<feature type="region of interest" description="Disordered" evidence="1">
    <location>
        <begin position="90"/>
        <end position="133"/>
    </location>
</feature>
<dbReference type="Proteomes" id="UP000600918">
    <property type="component" value="Unassembled WGS sequence"/>
</dbReference>
<evidence type="ECO:0000256" key="1">
    <source>
        <dbReference type="SAM" id="MobiDB-lite"/>
    </source>
</evidence>
<dbReference type="EMBL" id="JACSDY010000002">
    <property type="protein sequence ID" value="KAF7435440.1"/>
    <property type="molecule type" value="Genomic_DNA"/>
</dbReference>
<evidence type="ECO:0000313" key="3">
    <source>
        <dbReference type="Proteomes" id="UP000600918"/>
    </source>
</evidence>
<reference evidence="2" key="1">
    <citation type="journal article" date="2020" name="G3 (Bethesda)">
        <title>High-Quality Assemblies for Three Invasive Social Wasps from the &lt;i&gt;Vespula&lt;/i&gt; Genus.</title>
        <authorList>
            <person name="Harrop T.W.R."/>
            <person name="Guhlin J."/>
            <person name="McLaughlin G.M."/>
            <person name="Permina E."/>
            <person name="Stockwell P."/>
            <person name="Gilligan J."/>
            <person name="Le Lec M.F."/>
            <person name="Gruber M.A.M."/>
            <person name="Quinn O."/>
            <person name="Lovegrove M."/>
            <person name="Duncan E.J."/>
            <person name="Remnant E.J."/>
            <person name="Van Eeckhoven J."/>
            <person name="Graham B."/>
            <person name="Knapp R.A."/>
            <person name="Langford K.W."/>
            <person name="Kronenberg Z."/>
            <person name="Press M.O."/>
            <person name="Eacker S.M."/>
            <person name="Wilson-Rankin E.E."/>
            <person name="Purcell J."/>
            <person name="Lester P.J."/>
            <person name="Dearden P.K."/>
        </authorList>
    </citation>
    <scope>NUCLEOTIDE SEQUENCE</scope>
    <source>
        <strain evidence="2">Volc-1</strain>
    </source>
</reference>
<sequence length="133" mass="15511">MIAEERMGENETEKLDKCQTGFSVRSEGVFVRRTSGSPVVLGMTSRRKVNEKKKRKAGRSRDVTELDNDDDDDDDIDRDVRWWSSCRWDEKREEKEKRKWSEGPHHPPLIFTHANTKTTPFKTTSSRKSSARP</sequence>
<comment type="caution">
    <text evidence="2">The sequence shown here is derived from an EMBL/GenBank/DDBJ whole genome shotgun (WGS) entry which is preliminary data.</text>
</comment>
<feature type="compositionally biased region" description="Polar residues" evidence="1">
    <location>
        <begin position="113"/>
        <end position="133"/>
    </location>
</feature>
<name>A0A834UFH6_VESPE</name>
<feature type="compositionally biased region" description="Basic residues" evidence="1">
    <location>
        <begin position="45"/>
        <end position="58"/>
    </location>
</feature>
<feature type="compositionally biased region" description="Basic and acidic residues" evidence="1">
    <location>
        <begin position="90"/>
        <end position="105"/>
    </location>
</feature>
<accession>A0A834UFH6</accession>
<protein>
    <submittedName>
        <fullName evidence="2">Uncharacterized protein</fullName>
    </submittedName>
</protein>
<gene>
    <name evidence="2" type="ORF">H0235_003631</name>
</gene>
<feature type="compositionally biased region" description="Acidic residues" evidence="1">
    <location>
        <begin position="65"/>
        <end position="75"/>
    </location>
</feature>
<organism evidence="2 3">
    <name type="scientific">Vespula pensylvanica</name>
    <name type="common">Western yellow jacket</name>
    <name type="synonym">Wasp</name>
    <dbReference type="NCBI Taxonomy" id="30213"/>
    <lineage>
        <taxon>Eukaryota</taxon>
        <taxon>Metazoa</taxon>
        <taxon>Ecdysozoa</taxon>
        <taxon>Arthropoda</taxon>
        <taxon>Hexapoda</taxon>
        <taxon>Insecta</taxon>
        <taxon>Pterygota</taxon>
        <taxon>Neoptera</taxon>
        <taxon>Endopterygota</taxon>
        <taxon>Hymenoptera</taxon>
        <taxon>Apocrita</taxon>
        <taxon>Aculeata</taxon>
        <taxon>Vespoidea</taxon>
        <taxon>Vespidae</taxon>
        <taxon>Vespinae</taxon>
        <taxon>Vespula</taxon>
    </lineage>
</organism>
<proteinExistence type="predicted"/>